<organism evidence="12 13">
    <name type="scientific">Glaciihabitans tibetensis</name>
    <dbReference type="NCBI Taxonomy" id="1266600"/>
    <lineage>
        <taxon>Bacteria</taxon>
        <taxon>Bacillati</taxon>
        <taxon>Actinomycetota</taxon>
        <taxon>Actinomycetes</taxon>
        <taxon>Micrococcales</taxon>
        <taxon>Microbacteriaceae</taxon>
        <taxon>Glaciihabitans</taxon>
    </lineage>
</organism>
<evidence type="ECO:0000313" key="13">
    <source>
        <dbReference type="Proteomes" id="UP000237983"/>
    </source>
</evidence>
<evidence type="ECO:0000256" key="2">
    <source>
        <dbReference type="ARBA" id="ARBA00006742"/>
    </source>
</evidence>
<proteinExistence type="inferred from homology"/>
<reference evidence="12 13" key="1">
    <citation type="submission" date="2018-03" db="EMBL/GenBank/DDBJ databases">
        <title>Genomic Encyclopedia of Type Strains, Phase III (KMG-III): the genomes of soil and plant-associated and newly described type strains.</title>
        <authorList>
            <person name="Whitman W."/>
        </authorList>
    </citation>
    <scope>NUCLEOTIDE SEQUENCE [LARGE SCALE GENOMIC DNA]</scope>
    <source>
        <strain evidence="12 13">CGMCC 1.12484</strain>
    </source>
</reference>
<evidence type="ECO:0000256" key="8">
    <source>
        <dbReference type="ARBA" id="ARBA00023010"/>
    </source>
</evidence>
<dbReference type="InterPro" id="IPR003849">
    <property type="entry name" value="Preprotein_translocase_YajC"/>
</dbReference>
<evidence type="ECO:0000256" key="6">
    <source>
        <dbReference type="ARBA" id="ARBA00022927"/>
    </source>
</evidence>
<dbReference type="Pfam" id="PF02699">
    <property type="entry name" value="YajC"/>
    <property type="match status" value="1"/>
</dbReference>
<dbReference type="SMART" id="SM01323">
    <property type="entry name" value="YajC"/>
    <property type="match status" value="1"/>
</dbReference>
<dbReference type="AlphaFoldDB" id="A0A2T0VJI4"/>
<dbReference type="RefSeq" id="WP_106209424.1">
    <property type="nucleotide sequence ID" value="NZ_PVTL01000001.1"/>
</dbReference>
<evidence type="ECO:0000256" key="7">
    <source>
        <dbReference type="ARBA" id="ARBA00022989"/>
    </source>
</evidence>
<keyword evidence="5 11" id="KW-0812">Transmembrane</keyword>
<keyword evidence="8" id="KW-0811">Translocation</keyword>
<keyword evidence="3" id="KW-0813">Transport</keyword>
<feature type="transmembrane region" description="Helical" evidence="11">
    <location>
        <begin position="6"/>
        <end position="21"/>
    </location>
</feature>
<evidence type="ECO:0000256" key="10">
    <source>
        <dbReference type="SAM" id="MobiDB-lite"/>
    </source>
</evidence>
<evidence type="ECO:0000256" key="3">
    <source>
        <dbReference type="ARBA" id="ARBA00022448"/>
    </source>
</evidence>
<gene>
    <name evidence="12" type="ORF">B0I08_101487</name>
</gene>
<protein>
    <submittedName>
        <fullName evidence="12">Preprotein translocase subunit YajC</fullName>
    </submittedName>
</protein>
<accession>A0A2T0VJI4</accession>
<comment type="similarity">
    <text evidence="2">Belongs to the YajC family.</text>
</comment>
<feature type="compositionally biased region" description="Basic and acidic residues" evidence="10">
    <location>
        <begin position="120"/>
        <end position="134"/>
    </location>
</feature>
<evidence type="ECO:0000256" key="1">
    <source>
        <dbReference type="ARBA" id="ARBA00004162"/>
    </source>
</evidence>
<evidence type="ECO:0000256" key="4">
    <source>
        <dbReference type="ARBA" id="ARBA00022475"/>
    </source>
</evidence>
<dbReference type="GO" id="GO:0015031">
    <property type="term" value="P:protein transport"/>
    <property type="evidence" value="ECO:0007669"/>
    <property type="project" value="UniProtKB-KW"/>
</dbReference>
<evidence type="ECO:0000256" key="11">
    <source>
        <dbReference type="SAM" id="Phobius"/>
    </source>
</evidence>
<dbReference type="EMBL" id="PVTL01000001">
    <property type="protein sequence ID" value="PRY70353.1"/>
    <property type="molecule type" value="Genomic_DNA"/>
</dbReference>
<evidence type="ECO:0000256" key="9">
    <source>
        <dbReference type="ARBA" id="ARBA00023136"/>
    </source>
</evidence>
<dbReference type="PANTHER" id="PTHR33909:SF1">
    <property type="entry name" value="SEC TRANSLOCON ACCESSORY COMPLEX SUBUNIT YAJC"/>
    <property type="match status" value="1"/>
</dbReference>
<dbReference type="PANTHER" id="PTHR33909">
    <property type="entry name" value="SEC TRANSLOCON ACCESSORY COMPLEX SUBUNIT YAJC"/>
    <property type="match status" value="1"/>
</dbReference>
<sequence>MDQLFNIALLAVLAVLVFFMFRNNRKRKADAEALKAQIVPGVEVMTNFGLFGTLLSIDEASNVAEIETSPGNVVRVHRQTVAKVVTPTDAVAGDAPRSVEEAIERANREEAERSQAPSLEKQDDVAPEFGERIDPSQPGTPSKKVDE</sequence>
<evidence type="ECO:0000256" key="5">
    <source>
        <dbReference type="ARBA" id="ARBA00022692"/>
    </source>
</evidence>
<keyword evidence="9 11" id="KW-0472">Membrane</keyword>
<name>A0A2T0VJI4_9MICO</name>
<keyword evidence="4" id="KW-1003">Cell membrane</keyword>
<dbReference type="OrthoDB" id="3267178at2"/>
<keyword evidence="6" id="KW-0653">Protein transport</keyword>
<dbReference type="GO" id="GO:0005886">
    <property type="term" value="C:plasma membrane"/>
    <property type="evidence" value="ECO:0007669"/>
    <property type="project" value="UniProtKB-SubCell"/>
</dbReference>
<feature type="compositionally biased region" description="Basic and acidic residues" evidence="10">
    <location>
        <begin position="97"/>
        <end position="113"/>
    </location>
</feature>
<evidence type="ECO:0000313" key="12">
    <source>
        <dbReference type="EMBL" id="PRY70353.1"/>
    </source>
</evidence>
<dbReference type="Proteomes" id="UP000237983">
    <property type="component" value="Unassembled WGS sequence"/>
</dbReference>
<keyword evidence="13" id="KW-1185">Reference proteome</keyword>
<feature type="region of interest" description="Disordered" evidence="10">
    <location>
        <begin position="87"/>
        <end position="147"/>
    </location>
</feature>
<comment type="caution">
    <text evidence="12">The sequence shown here is derived from an EMBL/GenBank/DDBJ whole genome shotgun (WGS) entry which is preliminary data.</text>
</comment>
<comment type="subcellular location">
    <subcellularLocation>
        <location evidence="1">Cell membrane</location>
        <topology evidence="1">Single-pass membrane protein</topology>
    </subcellularLocation>
</comment>
<keyword evidence="7 11" id="KW-1133">Transmembrane helix</keyword>